<dbReference type="SUPFAM" id="SSF90257">
    <property type="entry name" value="Myosin rod fragments"/>
    <property type="match status" value="1"/>
</dbReference>
<accession>A0A165LHB5</accession>
<reference evidence="2 3" key="1">
    <citation type="journal article" date="2016" name="Mol. Biol. Evol.">
        <title>Comparative Genomics of Early-Diverging Mushroom-Forming Fungi Provides Insights into the Origins of Lignocellulose Decay Capabilities.</title>
        <authorList>
            <person name="Nagy L.G."/>
            <person name="Riley R."/>
            <person name="Tritt A."/>
            <person name="Adam C."/>
            <person name="Daum C."/>
            <person name="Floudas D."/>
            <person name="Sun H."/>
            <person name="Yadav J.S."/>
            <person name="Pangilinan J."/>
            <person name="Larsson K.H."/>
            <person name="Matsuura K."/>
            <person name="Barry K."/>
            <person name="Labutti K."/>
            <person name="Kuo R."/>
            <person name="Ohm R.A."/>
            <person name="Bhattacharya S.S."/>
            <person name="Shirouzu T."/>
            <person name="Yoshinaga Y."/>
            <person name="Martin F.M."/>
            <person name="Grigoriev I.V."/>
            <person name="Hibbett D.S."/>
        </authorList>
    </citation>
    <scope>NUCLEOTIDE SEQUENCE [LARGE SCALE GENOMIC DNA]</scope>
    <source>
        <strain evidence="2 3">L-15889</strain>
    </source>
</reference>
<feature type="coiled-coil region" evidence="1">
    <location>
        <begin position="18"/>
        <end position="94"/>
    </location>
</feature>
<organism evidence="2 3">
    <name type="scientific">Daedalea quercina L-15889</name>
    <dbReference type="NCBI Taxonomy" id="1314783"/>
    <lineage>
        <taxon>Eukaryota</taxon>
        <taxon>Fungi</taxon>
        <taxon>Dikarya</taxon>
        <taxon>Basidiomycota</taxon>
        <taxon>Agaricomycotina</taxon>
        <taxon>Agaricomycetes</taxon>
        <taxon>Polyporales</taxon>
        <taxon>Fomitopsis</taxon>
    </lineage>
</organism>
<evidence type="ECO:0000256" key="1">
    <source>
        <dbReference type="SAM" id="Coils"/>
    </source>
</evidence>
<evidence type="ECO:0000313" key="3">
    <source>
        <dbReference type="Proteomes" id="UP000076727"/>
    </source>
</evidence>
<evidence type="ECO:0000313" key="2">
    <source>
        <dbReference type="EMBL" id="KZT64417.1"/>
    </source>
</evidence>
<keyword evidence="1" id="KW-0175">Coiled coil</keyword>
<proteinExistence type="predicted"/>
<protein>
    <submittedName>
        <fullName evidence="2">Uncharacterized protein</fullName>
    </submittedName>
</protein>
<name>A0A165LHB5_9APHY</name>
<dbReference type="Gene3D" id="6.10.250.3110">
    <property type="match status" value="1"/>
</dbReference>
<dbReference type="OrthoDB" id="10531168at2759"/>
<dbReference type="AlphaFoldDB" id="A0A165LHB5"/>
<keyword evidence="3" id="KW-1185">Reference proteome</keyword>
<dbReference type="Proteomes" id="UP000076727">
    <property type="component" value="Unassembled WGS sequence"/>
</dbReference>
<dbReference type="EMBL" id="KV429129">
    <property type="protein sequence ID" value="KZT64417.1"/>
    <property type="molecule type" value="Genomic_DNA"/>
</dbReference>
<gene>
    <name evidence="2" type="ORF">DAEQUDRAFT_732643</name>
</gene>
<sequence length="147" mass="17099">MTDNRDDTDSDSLSNEIVRALGKELKRLRAAHRGAEARIHNFEANHMDLETKYGNLIATAHDLDVSHEALMQEHADLKARRTELEKENVWLQQELDGTRRSLQGIKVEREEPCILTAANHYDKVKRALDESTKRREEEKLEHVTRYL</sequence>